<comment type="caution">
    <text evidence="4">The sequence shown here is derived from an EMBL/GenBank/DDBJ whole genome shotgun (WGS) entry which is preliminary data.</text>
</comment>
<dbReference type="GO" id="GO:0005783">
    <property type="term" value="C:endoplasmic reticulum"/>
    <property type="evidence" value="ECO:0007669"/>
    <property type="project" value="TreeGrafter"/>
</dbReference>
<name>A0AAD2K5A1_9AGAR</name>
<sequence length="830" mass="87699">MSALFSEYLATDDTTILLGLIAATVFLLNNLYKPQPSIHPILLGRQSDVARVRNPGESAVYRNYGTGLMGRFPLRPAKDVHILADMLKPDSDAPRTLWSTKQPVLQDRIAAFGTGLLRLAGLEVGESNVLLLLNDCVEFVIADFALASHSIPSFTLSSSTLLAPVLESHPPSAIVTHASLLTSVLELIYDAGEANRNHTIIVVGEPSSQALASVASRVQVLRWADVEREGVKTEKILSPIPKPSDVFTVSFFASESGQIQGAQLSHENITAGVAAVRAMLPLSHTLTQLDTIISAHSISTAYGRAIAYTALYEGTSFATLDSAKLFVDEDSTSRIDLQDVLSSRNYPIPPASVLFVKPGHVQALVNAVSKESRKSFCFIAKDGLWDRLVFDAARAKAIGDGSNALRAIISSEGSIPANELAPSRISLSIPIINCYSHPLVAAPVLASHALDVQDLDPESTGPAHTGPPGINVEVKLVGVEDDRVESGENPSGILMGTDKVNTRQILYQPPTSSTLPLLANPNMSASSPVSSPAPESPIAAQPPKKEKATKKAAAPKAKKETKTKPAAKAKSSSSPKATPAHPSFRDIIKVFDPQLFHTLCSSSEQECIVNNKDTVRQGVSRATLKKYAEDTYQLNTSSDIAHLNRALVSGVEAGLFVQPKVGYGRFCALLSTHMDFLGSIWLREAGTKVRNDTKENSKPVSKVTKAATVGKSATKATKPQAAASKPAAKPKAKAATKPVATKAKAVSTTKKTTTTKADKAAPTKKVLAGKATKAAPAKKTSSKAAAVKKTVTGKKAAPATKAKVAAKAAPAKKTSRAAPKPRSNAKKATA</sequence>
<protein>
    <recommendedName>
        <fullName evidence="1">Histone H1</fullName>
    </recommendedName>
</protein>
<gene>
    <name evidence="4" type="ORF">MYCIT1_LOCUS29674</name>
</gene>
<dbReference type="Gene3D" id="1.10.10.10">
    <property type="entry name" value="Winged helix-like DNA-binding domain superfamily/Winged helix DNA-binding domain"/>
    <property type="match status" value="1"/>
</dbReference>
<dbReference type="Pfam" id="PF00538">
    <property type="entry name" value="Linker_histone"/>
    <property type="match status" value="1"/>
</dbReference>
<dbReference type="GO" id="GO:0006334">
    <property type="term" value="P:nucleosome assembly"/>
    <property type="evidence" value="ECO:0007669"/>
    <property type="project" value="InterPro"/>
</dbReference>
<evidence type="ECO:0000256" key="2">
    <source>
        <dbReference type="SAM" id="MobiDB-lite"/>
    </source>
</evidence>
<reference evidence="4" key="1">
    <citation type="submission" date="2023-11" db="EMBL/GenBank/DDBJ databases">
        <authorList>
            <person name="De Vega J J."/>
            <person name="De Vega J J."/>
        </authorList>
    </citation>
    <scope>NUCLEOTIDE SEQUENCE</scope>
</reference>
<dbReference type="AlphaFoldDB" id="A0AAD2K5A1"/>
<evidence type="ECO:0000259" key="3">
    <source>
        <dbReference type="PROSITE" id="PS51504"/>
    </source>
</evidence>
<evidence type="ECO:0000313" key="5">
    <source>
        <dbReference type="Proteomes" id="UP001295794"/>
    </source>
</evidence>
<feature type="compositionally biased region" description="Low complexity" evidence="2">
    <location>
        <begin position="524"/>
        <end position="542"/>
    </location>
</feature>
<dbReference type="InterPro" id="IPR042099">
    <property type="entry name" value="ANL_N_sf"/>
</dbReference>
<dbReference type="PROSITE" id="PS51504">
    <property type="entry name" value="H15"/>
    <property type="match status" value="1"/>
</dbReference>
<dbReference type="InterPro" id="IPR036388">
    <property type="entry name" value="WH-like_DNA-bd_sf"/>
</dbReference>
<dbReference type="SUPFAM" id="SSF46785">
    <property type="entry name" value="Winged helix' DNA-binding domain"/>
    <property type="match status" value="1"/>
</dbReference>
<dbReference type="GO" id="GO:0000786">
    <property type="term" value="C:nucleosome"/>
    <property type="evidence" value="ECO:0007669"/>
    <property type="project" value="InterPro"/>
</dbReference>
<dbReference type="InterPro" id="IPR036390">
    <property type="entry name" value="WH_DNA-bd_sf"/>
</dbReference>
<feature type="compositionally biased region" description="Low complexity" evidence="2">
    <location>
        <begin position="763"/>
        <end position="822"/>
    </location>
</feature>
<feature type="region of interest" description="Disordered" evidence="2">
    <location>
        <begin position="511"/>
        <end position="581"/>
    </location>
</feature>
<dbReference type="SUPFAM" id="SSF56801">
    <property type="entry name" value="Acetyl-CoA synthetase-like"/>
    <property type="match status" value="1"/>
</dbReference>
<keyword evidence="5" id="KW-1185">Reference proteome</keyword>
<organism evidence="4 5">
    <name type="scientific">Mycena citricolor</name>
    <dbReference type="NCBI Taxonomy" id="2018698"/>
    <lineage>
        <taxon>Eukaryota</taxon>
        <taxon>Fungi</taxon>
        <taxon>Dikarya</taxon>
        <taxon>Basidiomycota</taxon>
        <taxon>Agaricomycotina</taxon>
        <taxon>Agaricomycetes</taxon>
        <taxon>Agaricomycetidae</taxon>
        <taxon>Agaricales</taxon>
        <taxon>Marasmiineae</taxon>
        <taxon>Mycenaceae</taxon>
        <taxon>Mycena</taxon>
    </lineage>
</organism>
<dbReference type="EMBL" id="CAVNYO010000436">
    <property type="protein sequence ID" value="CAK5279580.1"/>
    <property type="molecule type" value="Genomic_DNA"/>
</dbReference>
<feature type="compositionally biased region" description="Low complexity" evidence="2">
    <location>
        <begin position="568"/>
        <end position="580"/>
    </location>
</feature>
<dbReference type="Gene3D" id="3.40.50.12780">
    <property type="entry name" value="N-terminal domain of ligase-like"/>
    <property type="match status" value="1"/>
</dbReference>
<dbReference type="GO" id="GO:0003677">
    <property type="term" value="F:DNA binding"/>
    <property type="evidence" value="ECO:0007669"/>
    <property type="project" value="InterPro"/>
</dbReference>
<dbReference type="InterPro" id="IPR005818">
    <property type="entry name" value="Histone_H1/H5_H15"/>
</dbReference>
<feature type="region of interest" description="Disordered" evidence="2">
    <location>
        <begin position="691"/>
        <end position="830"/>
    </location>
</feature>
<feature type="domain" description="H15" evidence="3">
    <location>
        <begin position="580"/>
        <end position="672"/>
    </location>
</feature>
<dbReference type="Proteomes" id="UP001295794">
    <property type="component" value="Unassembled WGS sequence"/>
</dbReference>
<evidence type="ECO:0000313" key="4">
    <source>
        <dbReference type="EMBL" id="CAK5279580.1"/>
    </source>
</evidence>
<proteinExistence type="predicted"/>
<dbReference type="PANTHER" id="PTHR43272:SF11">
    <property type="entry name" value="AMP-DEPENDENT SYNTHETASE_LIGASE DOMAIN-CONTAINING PROTEIN"/>
    <property type="match status" value="1"/>
</dbReference>
<evidence type="ECO:0000256" key="1">
    <source>
        <dbReference type="ARBA" id="ARBA00020833"/>
    </source>
</evidence>
<accession>A0AAD2K5A1</accession>
<dbReference type="PANTHER" id="PTHR43272">
    <property type="entry name" value="LONG-CHAIN-FATTY-ACID--COA LIGASE"/>
    <property type="match status" value="1"/>
</dbReference>
<dbReference type="GO" id="GO:0004467">
    <property type="term" value="F:long-chain fatty acid-CoA ligase activity"/>
    <property type="evidence" value="ECO:0007669"/>
    <property type="project" value="TreeGrafter"/>
</dbReference>
<feature type="compositionally biased region" description="Low complexity" evidence="2">
    <location>
        <begin position="735"/>
        <end position="755"/>
    </location>
</feature>
<feature type="compositionally biased region" description="Low complexity" evidence="2">
    <location>
        <begin position="711"/>
        <end position="727"/>
    </location>
</feature>
<dbReference type="GO" id="GO:0016020">
    <property type="term" value="C:membrane"/>
    <property type="evidence" value="ECO:0007669"/>
    <property type="project" value="TreeGrafter"/>
</dbReference>